<comment type="function">
    <text evidence="6">Catalyzes the irreversible cleavage of the glycosidic bond in both 5'-methylthioadenosine (MTA) and S-adenosylhomocysteine (SAH/AdoHcy) to adenine and the corresponding thioribose, 5'-methylthioribose and S-ribosylhomocysteine, respectively. Also cleaves 5'-deoxyadenosine, a toxic by-product of radical S-adenosylmethionine (SAM) enzymes, into 5-deoxyribose and adenine.</text>
</comment>
<sequence length="229" mass="24880">MKIGIIGAMEEEIRVLKTRIHDVDIVRYQNIDHYVGRIGEHEVVLVESGIGKVNATISVTLLKEHFNVDAIINSGSAGAIDAGLKVGDIVIAHSLSYHDVDVTGFGYQLGQMAGMPEAYYSDTELMRTAQAACRQAGVEPILGLIVSGDQFIDSQEEIQRIQASFPKARACEMESTAIAQACHQLGLPFVIIRAISDQADGDAPMTFDEFILMVGKVTSDIVFRTIELA</sequence>
<evidence type="ECO:0000256" key="2">
    <source>
        <dbReference type="ARBA" id="ARBA00022605"/>
    </source>
</evidence>
<dbReference type="GO" id="GO:0008930">
    <property type="term" value="F:methylthioadenosine nucleosidase activity"/>
    <property type="evidence" value="ECO:0007669"/>
    <property type="project" value="UniProtKB-UniRule"/>
</dbReference>
<comment type="catalytic activity">
    <reaction evidence="6">
        <text>S-adenosyl-L-homocysteine + H2O = S-(5-deoxy-D-ribos-5-yl)-L-homocysteine + adenine</text>
        <dbReference type="Rhea" id="RHEA:17805"/>
        <dbReference type="ChEBI" id="CHEBI:15377"/>
        <dbReference type="ChEBI" id="CHEBI:16708"/>
        <dbReference type="ChEBI" id="CHEBI:57856"/>
        <dbReference type="ChEBI" id="CHEBI:58195"/>
        <dbReference type="EC" id="3.2.2.9"/>
    </reaction>
</comment>
<dbReference type="GO" id="GO:0019284">
    <property type="term" value="P:L-methionine salvage from S-adenosylmethionine"/>
    <property type="evidence" value="ECO:0007669"/>
    <property type="project" value="TreeGrafter"/>
</dbReference>
<keyword evidence="4 6" id="KW-0486">Methionine biosynthesis</keyword>
<name>A0A347WLK2_9LACT</name>
<comment type="catalytic activity">
    <reaction evidence="6">
        <text>S-methyl-5'-thioadenosine + H2O = 5-(methylsulfanyl)-D-ribose + adenine</text>
        <dbReference type="Rhea" id="RHEA:13617"/>
        <dbReference type="ChEBI" id="CHEBI:15377"/>
        <dbReference type="ChEBI" id="CHEBI:16708"/>
        <dbReference type="ChEBI" id="CHEBI:17509"/>
        <dbReference type="ChEBI" id="CHEBI:78440"/>
        <dbReference type="EC" id="3.2.2.9"/>
    </reaction>
</comment>
<keyword evidence="9" id="KW-1185">Reference proteome</keyword>
<evidence type="ECO:0000259" key="7">
    <source>
        <dbReference type="Pfam" id="PF01048"/>
    </source>
</evidence>
<dbReference type="GO" id="GO:0009164">
    <property type="term" value="P:nucleoside catabolic process"/>
    <property type="evidence" value="ECO:0007669"/>
    <property type="project" value="InterPro"/>
</dbReference>
<dbReference type="EMBL" id="CP023434">
    <property type="protein sequence ID" value="AXY25959.1"/>
    <property type="molecule type" value="Genomic_DNA"/>
</dbReference>
<dbReference type="InterPro" id="IPR035994">
    <property type="entry name" value="Nucleoside_phosphorylase_sf"/>
</dbReference>
<dbReference type="GO" id="GO:0019509">
    <property type="term" value="P:L-methionine salvage from methylthioadenosine"/>
    <property type="evidence" value="ECO:0007669"/>
    <property type="project" value="UniProtKB-UniRule"/>
</dbReference>
<dbReference type="NCBIfam" id="TIGR01704">
    <property type="entry name" value="MTA_SAH-Nsdase"/>
    <property type="match status" value="1"/>
</dbReference>
<dbReference type="SUPFAM" id="SSF53167">
    <property type="entry name" value="Purine and uridine phosphorylases"/>
    <property type="match status" value="1"/>
</dbReference>
<organism evidence="8 9">
    <name type="scientific">Suicoccus acidiformans</name>
    <dbReference type="NCBI Taxonomy" id="2036206"/>
    <lineage>
        <taxon>Bacteria</taxon>
        <taxon>Bacillati</taxon>
        <taxon>Bacillota</taxon>
        <taxon>Bacilli</taxon>
        <taxon>Lactobacillales</taxon>
        <taxon>Aerococcaceae</taxon>
        <taxon>Suicoccus</taxon>
    </lineage>
</organism>
<dbReference type="KEGG" id="abae:CL176_08085"/>
<dbReference type="Proteomes" id="UP000263232">
    <property type="component" value="Chromosome"/>
</dbReference>
<feature type="domain" description="Nucleoside phosphorylase" evidence="7">
    <location>
        <begin position="2"/>
        <end position="217"/>
    </location>
</feature>
<feature type="active site" description="Proton acceptor" evidence="6">
    <location>
        <position position="12"/>
    </location>
</feature>
<gene>
    <name evidence="6" type="primary">mtnN</name>
    <name evidence="8" type="ORF">CL176_08085</name>
</gene>
<dbReference type="Pfam" id="PF01048">
    <property type="entry name" value="PNP_UDP_1"/>
    <property type="match status" value="1"/>
</dbReference>
<evidence type="ECO:0000256" key="6">
    <source>
        <dbReference type="HAMAP-Rule" id="MF_01684"/>
    </source>
</evidence>
<dbReference type="UniPathway" id="UPA00904">
    <property type="reaction ID" value="UER00871"/>
</dbReference>
<dbReference type="AlphaFoldDB" id="A0A347WLK2"/>
<evidence type="ECO:0000313" key="8">
    <source>
        <dbReference type="EMBL" id="AXY25959.1"/>
    </source>
</evidence>
<comment type="catalytic activity">
    <reaction evidence="5">
        <text>5'-deoxyadenosine + H2O = 5-deoxy-D-ribose + adenine</text>
        <dbReference type="Rhea" id="RHEA:29859"/>
        <dbReference type="ChEBI" id="CHEBI:15377"/>
        <dbReference type="ChEBI" id="CHEBI:16708"/>
        <dbReference type="ChEBI" id="CHEBI:17319"/>
        <dbReference type="ChEBI" id="CHEBI:149540"/>
        <dbReference type="EC" id="3.2.2.9"/>
    </reaction>
    <physiologicalReaction direction="left-to-right" evidence="5">
        <dbReference type="Rhea" id="RHEA:29860"/>
    </physiologicalReaction>
</comment>
<protein>
    <recommendedName>
        <fullName evidence="6">5'-methylthioadenosine/S-adenosylhomocysteine nucleosidase</fullName>
        <shortName evidence="6">MTA/SAH nucleosidase</shortName>
        <shortName evidence="6">MTAN</shortName>
        <ecNumber evidence="6">3.2.2.9</ecNumber>
    </recommendedName>
    <alternativeName>
        <fullName evidence="6">5'-deoxyadenosine nucleosidase</fullName>
        <shortName evidence="6">DOA nucleosidase</shortName>
        <shortName evidence="6">dAdo nucleosidase</shortName>
    </alternativeName>
    <alternativeName>
        <fullName evidence="6">5'-methylthioadenosine nucleosidase</fullName>
        <shortName evidence="6">MTA nucleosidase</shortName>
    </alternativeName>
    <alternativeName>
        <fullName evidence="6">S-adenosylhomocysteine nucleosidase</fullName>
        <shortName evidence="6">AdoHcy nucleosidase</shortName>
        <shortName evidence="6">SAH nucleosidase</shortName>
        <shortName evidence="6">SRH nucleosidase</shortName>
    </alternativeName>
</protein>
<evidence type="ECO:0000256" key="4">
    <source>
        <dbReference type="ARBA" id="ARBA00023167"/>
    </source>
</evidence>
<feature type="binding site" evidence="6">
    <location>
        <position position="152"/>
    </location>
    <ligand>
        <name>substrate</name>
    </ligand>
</feature>
<dbReference type="NCBIfam" id="NF004079">
    <property type="entry name" value="PRK05584.1"/>
    <property type="match status" value="1"/>
</dbReference>
<dbReference type="HAMAP" id="MF_01684">
    <property type="entry name" value="Salvage_MtnN"/>
    <property type="match status" value="1"/>
</dbReference>
<evidence type="ECO:0000313" key="9">
    <source>
        <dbReference type="Proteomes" id="UP000263232"/>
    </source>
</evidence>
<evidence type="ECO:0000256" key="3">
    <source>
        <dbReference type="ARBA" id="ARBA00022801"/>
    </source>
</evidence>
<dbReference type="EC" id="3.2.2.9" evidence="6"/>
<comment type="similarity">
    <text evidence="6">Belongs to the PNP/UDP phosphorylase family. MtnN subfamily.</text>
</comment>
<dbReference type="CDD" id="cd09008">
    <property type="entry name" value="MTAN"/>
    <property type="match status" value="1"/>
</dbReference>
<dbReference type="RefSeq" id="WP_118990859.1">
    <property type="nucleotide sequence ID" value="NZ_CP023434.1"/>
</dbReference>
<accession>A0A347WLK2</accession>
<dbReference type="InterPro" id="IPR000845">
    <property type="entry name" value="Nucleoside_phosphorylase_d"/>
</dbReference>
<comment type="pathway">
    <text evidence="1 6">Amino-acid biosynthesis; L-methionine biosynthesis via salvage pathway; S-methyl-5-thio-alpha-D-ribose 1-phosphate from S-methyl-5'-thioadenosine (hydrolase route): step 1/2.</text>
</comment>
<dbReference type="GO" id="GO:0005829">
    <property type="term" value="C:cytosol"/>
    <property type="evidence" value="ECO:0007669"/>
    <property type="project" value="TreeGrafter"/>
</dbReference>
<feature type="binding site" evidence="6">
    <location>
        <begin position="173"/>
        <end position="174"/>
    </location>
    <ligand>
        <name>substrate</name>
    </ligand>
</feature>
<reference evidence="8 9" key="1">
    <citation type="submission" date="2017-09" db="EMBL/GenBank/DDBJ databases">
        <title>Complete genome sequence of Oxytococcus suis strain ZY16052.</title>
        <authorList>
            <person name="Li F."/>
        </authorList>
    </citation>
    <scope>NUCLEOTIDE SEQUENCE [LARGE SCALE GENOMIC DNA]</scope>
    <source>
        <strain evidence="8 9">ZY16052</strain>
    </source>
</reference>
<evidence type="ECO:0000256" key="5">
    <source>
        <dbReference type="ARBA" id="ARBA00050313"/>
    </source>
</evidence>
<evidence type="ECO:0000256" key="1">
    <source>
        <dbReference type="ARBA" id="ARBA00004945"/>
    </source>
</evidence>
<feature type="binding site" evidence="6">
    <location>
        <position position="78"/>
    </location>
    <ligand>
        <name>substrate</name>
    </ligand>
</feature>
<keyword evidence="3 6" id="KW-0378">Hydrolase</keyword>
<dbReference type="FunFam" id="3.40.50.1580:FF:000001">
    <property type="entry name" value="MTA/SAH nucleosidase family protein"/>
    <property type="match status" value="1"/>
</dbReference>
<keyword evidence="8" id="KW-0326">Glycosidase</keyword>
<dbReference type="Gene3D" id="3.40.50.1580">
    <property type="entry name" value="Nucleoside phosphorylase domain"/>
    <property type="match status" value="1"/>
</dbReference>
<feature type="active site" description="Proton donor" evidence="6">
    <location>
        <position position="197"/>
    </location>
</feature>
<dbReference type="OrthoDB" id="9792278at2"/>
<keyword evidence="2 6" id="KW-0028">Amino-acid biosynthesis</keyword>
<dbReference type="GO" id="GO:0008782">
    <property type="term" value="F:adenosylhomocysteine nucleosidase activity"/>
    <property type="evidence" value="ECO:0007669"/>
    <property type="project" value="UniProtKB-UniRule"/>
</dbReference>
<dbReference type="InterPro" id="IPR010049">
    <property type="entry name" value="MTA_SAH_Nsdase"/>
</dbReference>
<dbReference type="PANTHER" id="PTHR46832:SF1">
    <property type="entry name" value="5'-METHYLTHIOADENOSINE_S-ADENOSYLHOMOCYSTEINE NUCLEOSIDASE"/>
    <property type="match status" value="1"/>
</dbReference>
<dbReference type="PANTHER" id="PTHR46832">
    <property type="entry name" value="5'-METHYLTHIOADENOSINE/S-ADENOSYLHOMOCYSTEINE NUCLEOSIDASE"/>
    <property type="match status" value="1"/>
</dbReference>
<proteinExistence type="inferred from homology"/>